<name>A0A7S0QSS7_9CRYP</name>
<protein>
    <recommendedName>
        <fullName evidence="4">EF-hand domain-containing protein</fullName>
    </recommendedName>
</protein>
<evidence type="ECO:0000256" key="3">
    <source>
        <dbReference type="SAM" id="Phobius"/>
    </source>
</evidence>
<reference evidence="5" key="1">
    <citation type="submission" date="2021-01" db="EMBL/GenBank/DDBJ databases">
        <authorList>
            <person name="Corre E."/>
            <person name="Pelletier E."/>
            <person name="Niang G."/>
            <person name="Scheremetjew M."/>
            <person name="Finn R."/>
            <person name="Kale V."/>
            <person name="Holt S."/>
            <person name="Cochrane G."/>
            <person name="Meng A."/>
            <person name="Brown T."/>
            <person name="Cohen L."/>
        </authorList>
    </citation>
    <scope>NUCLEOTIDE SEQUENCE</scope>
    <source>
        <strain evidence="5">CCAP979/52</strain>
    </source>
</reference>
<feature type="transmembrane region" description="Helical" evidence="3">
    <location>
        <begin position="974"/>
        <end position="991"/>
    </location>
</feature>
<dbReference type="EMBL" id="HBEZ01045531">
    <property type="protein sequence ID" value="CAD8647608.1"/>
    <property type="molecule type" value="Transcribed_RNA"/>
</dbReference>
<sequence length="1361" mass="151352">MGGGALFANCIDPGNATQNMYKSIVYDTDLQQWISSDARFVFTSNTAGYGSVMGTLARKLSLLGNVLAYRAGDFLNNTIIILDCYGQQLSMFQEALPYSVTVMIEGLSVNNKAVFRFSTGGFCHLLDGHWKLSWPSFVAIGGENRTYAPTLSLWHGIIEPVNGVSMAPIVVNISRLPCAAGMPYNKDQLMCVSCLQSEYCVDTDQYPCEKCPVGGTCDGSGVVGKDGVNAEWQVEGPYIRLIGCPPGYLLKRVDSDPTNDECTMCPSGKYSLEPIQYQQFPEQVGSTLGCLDCPVGAICNGGADIRAMPDYWIKNSSAFRLIRAMHLVGQTGYRRATANPPIQFVFPCPTSGVCLGDNICRDGHTGPTCGVCETGWVMGTNGICTFCGSASAESSKNVALVFVSFAAVYVWYRAVWAPFVQQDPTKIGAQRGLLDLLPESLLPVKTMLLSATKVLREYAKKLKEIPDRLQHILIEQVFKTDLPLLGFGKVIIGFFQVLSSYMKTFDIQWPSNLGSLFSLSANVNIDFFKMPGLSCSTKTFDYKSNFMFNMIYPLGVLLVLAVPFIIVRFFLGGESHPKYNAVLNAFLFSTMCWLNFIYPGTSGNALKNFNCKNFGGGDYLLTSDLSVECPLKDKASYLFLAASSFAGIYIFGIPIFFYLCLKLFGVPAMALEKTTTAAVQAMLNMYKNNTSTAETEVLAKALISQGMVLDVEGKLSSSASRRDQRRFLRRVAALFQQMLQGRIKAAYPHNAEVSLLVIEEYLRKIGMIDTDKNVLRTILAKYDKDENGMLSLDEFTQMMQDLVKRVSLFTGFETVNNMTATQLKVLYRYDFLDITSEREEANDWKTTDPETVDDLDNITESELRDMVSAKARNLLSRGVITVPCLTWDGALGEREQRASDALGFLFQDYEIRAWYFELLQMGQKLFITSVLSFIYQNQPEQLILGFLCAVLFLLLNMAASPFADLRTQNMQNMALFSLSFTLLYGMCILINDLSSSSRIPDPFFATMSEYGVMTIIIAVPIYPISLFFLQKGEGIKRKFMFIVKALLERIRPESIETVSPNEAVRIEKRANILHLHDALVYEEDDDKYKDDASDFYNVQVSKLYDESYDNAKNVADADVIQEIARAHNRAKKRAHQAYLEASFVGGGDTEQVLQRADNMHSNPKSSFHSASTAHSVCWEEEIFQRGGNHIAMLRFKMGSPADSNQGRILEKLDAALIDRKPLKPQERSVTGSRYESPSHVRNQGPSTHSLLPGTQVISRNFVPKEQSLIQSNTSDQIAASHEDILERRSKSMRLTAAVLRGGAGRRETPSHLKVGSHSGPKLRTQIDRELPKEIGTGSTDASEVYQEMEQVPLDRDVLHNA</sequence>
<dbReference type="InterPro" id="IPR002048">
    <property type="entry name" value="EF_hand_dom"/>
</dbReference>
<evidence type="ECO:0000259" key="4">
    <source>
        <dbReference type="PROSITE" id="PS50222"/>
    </source>
</evidence>
<dbReference type="PROSITE" id="PS50222">
    <property type="entry name" value="EF_HAND_2"/>
    <property type="match status" value="1"/>
</dbReference>
<feature type="region of interest" description="Disordered" evidence="2">
    <location>
        <begin position="1302"/>
        <end position="1361"/>
    </location>
</feature>
<dbReference type="GO" id="GO:0005509">
    <property type="term" value="F:calcium ion binding"/>
    <property type="evidence" value="ECO:0007669"/>
    <property type="project" value="InterPro"/>
</dbReference>
<organism evidence="5">
    <name type="scientific">Cryptomonas curvata</name>
    <dbReference type="NCBI Taxonomy" id="233186"/>
    <lineage>
        <taxon>Eukaryota</taxon>
        <taxon>Cryptophyceae</taxon>
        <taxon>Cryptomonadales</taxon>
        <taxon>Cryptomonadaceae</taxon>
        <taxon>Cryptomonas</taxon>
    </lineage>
</organism>
<dbReference type="Gene3D" id="1.10.238.10">
    <property type="entry name" value="EF-hand"/>
    <property type="match status" value="1"/>
</dbReference>
<feature type="transmembrane region" description="Helical" evidence="3">
    <location>
        <begin position="546"/>
        <end position="567"/>
    </location>
</feature>
<feature type="compositionally biased region" description="Basic and acidic residues" evidence="2">
    <location>
        <begin position="1352"/>
        <end position="1361"/>
    </location>
</feature>
<feature type="transmembrane region" description="Helical" evidence="3">
    <location>
        <begin position="1011"/>
        <end position="1029"/>
    </location>
</feature>
<dbReference type="SUPFAM" id="SSF47473">
    <property type="entry name" value="EF-hand"/>
    <property type="match status" value="1"/>
</dbReference>
<dbReference type="PANTHER" id="PTHR11319">
    <property type="entry name" value="G PROTEIN-COUPLED RECEPTOR-RELATED"/>
    <property type="match status" value="1"/>
</dbReference>
<dbReference type="PROSITE" id="PS00018">
    <property type="entry name" value="EF_HAND_1"/>
    <property type="match status" value="1"/>
</dbReference>
<evidence type="ECO:0000313" key="5">
    <source>
        <dbReference type="EMBL" id="CAD8647608.1"/>
    </source>
</evidence>
<feature type="region of interest" description="Disordered" evidence="2">
    <location>
        <begin position="1220"/>
        <end position="1250"/>
    </location>
</feature>
<dbReference type="InterPro" id="IPR011992">
    <property type="entry name" value="EF-hand-dom_pair"/>
</dbReference>
<gene>
    <name evidence="5" type="ORF">CCUR1050_LOCUS25097</name>
</gene>
<accession>A0A7S0QSS7</accession>
<dbReference type="PANTHER" id="PTHR11319:SF35">
    <property type="entry name" value="OUTER MEMBRANE PROTEIN PMPC-RELATED"/>
    <property type="match status" value="1"/>
</dbReference>
<dbReference type="Pfam" id="PF24633">
    <property type="entry name" value="DUF7630"/>
    <property type="match status" value="1"/>
</dbReference>
<keyword evidence="1" id="KW-0106">Calcium</keyword>
<feature type="transmembrane region" description="Helical" evidence="3">
    <location>
        <begin position="941"/>
        <end position="962"/>
    </location>
</feature>
<keyword evidence="3" id="KW-0472">Membrane</keyword>
<dbReference type="InterPro" id="IPR018247">
    <property type="entry name" value="EF_Hand_1_Ca_BS"/>
</dbReference>
<evidence type="ECO:0000256" key="2">
    <source>
        <dbReference type="SAM" id="MobiDB-lite"/>
    </source>
</evidence>
<keyword evidence="3" id="KW-0812">Transmembrane</keyword>
<evidence type="ECO:0000256" key="1">
    <source>
        <dbReference type="ARBA" id="ARBA00022837"/>
    </source>
</evidence>
<feature type="domain" description="EF-hand" evidence="4">
    <location>
        <begin position="770"/>
        <end position="805"/>
    </location>
</feature>
<feature type="transmembrane region" description="Helical" evidence="3">
    <location>
        <begin position="637"/>
        <end position="661"/>
    </location>
</feature>
<keyword evidence="3" id="KW-1133">Transmembrane helix</keyword>
<dbReference type="SMART" id="SM00054">
    <property type="entry name" value="EFh"/>
    <property type="match status" value="1"/>
</dbReference>
<proteinExistence type="predicted"/>
<feature type="transmembrane region" description="Helical" evidence="3">
    <location>
        <begin position="579"/>
        <end position="598"/>
    </location>
</feature>
<dbReference type="InterPro" id="IPR056047">
    <property type="entry name" value="CRMPA-like_DUF7630"/>
</dbReference>
<feature type="compositionally biased region" description="Polar residues" evidence="2">
    <location>
        <begin position="1227"/>
        <end position="1249"/>
    </location>
</feature>